<dbReference type="EMBL" id="VDEP01000371">
    <property type="protein sequence ID" value="KAA1095689.1"/>
    <property type="molecule type" value="Genomic_DNA"/>
</dbReference>
<feature type="compositionally biased region" description="Polar residues" evidence="2">
    <location>
        <begin position="354"/>
        <end position="375"/>
    </location>
</feature>
<protein>
    <recommendedName>
        <fullName evidence="3">DUF6818 domain-containing protein</fullName>
    </recommendedName>
</protein>
<organism evidence="4 5">
    <name type="scientific">Puccinia graminis f. sp. tritici</name>
    <dbReference type="NCBI Taxonomy" id="56615"/>
    <lineage>
        <taxon>Eukaryota</taxon>
        <taxon>Fungi</taxon>
        <taxon>Dikarya</taxon>
        <taxon>Basidiomycota</taxon>
        <taxon>Pucciniomycotina</taxon>
        <taxon>Pucciniomycetes</taxon>
        <taxon>Pucciniales</taxon>
        <taxon>Pucciniaceae</taxon>
        <taxon>Puccinia</taxon>
    </lineage>
</organism>
<keyword evidence="1" id="KW-0175">Coiled coil</keyword>
<sequence length="480" mass="53828">MVSNSQPNPAQTATTEARPTQPPLSQSANSTAPQRRQGRMPGSQGYNTDDCVALIKCVGRVMPMGPQQWSSVQEAYHKYADKNNRSHREIDSLKHKFRTIANSRKPTGDPNCPAYIRDAKRIQIEIDQKTRKYVAEDQSDDEQNASPGSQVSNSSETSPNHQESEPNIPTNDDINDQMELDDQSSSHHPPTNESQASKANLCRRGASSSSQRIHHTYSPMNSSTRRSQRGRRGLDQCLETYFDPEARDNRERDQGMASFYAARLKEANAKIEALSRENRDLSTKVDNEKRDLKAEVDRLRAESTEKSMDIRDLRGKLDLLQLKLDLYERGQFQPQPRPMYNYQGPYMTAGHAMQTPSQTAYAPSAQSNFQTQSAPSVPPPVPINSAPSVPPVQSSYQPPPESFSSMDPIRYGIGQFIGSDRFFVTRYRKKGYWIDHPIRYPEYRIAAGSIAGLGIGIASRYRSDTDPVSVGSFQKAVFFG</sequence>
<accession>A0A5B0P6R5</accession>
<feature type="coiled-coil region" evidence="1">
    <location>
        <begin position="257"/>
        <end position="330"/>
    </location>
</feature>
<name>A0A5B0P6R5_PUCGR</name>
<feature type="compositionally biased region" description="Polar residues" evidence="2">
    <location>
        <begin position="186"/>
        <end position="198"/>
    </location>
</feature>
<feature type="compositionally biased region" description="Polar residues" evidence="2">
    <location>
        <begin position="144"/>
        <end position="172"/>
    </location>
</feature>
<evidence type="ECO:0000256" key="1">
    <source>
        <dbReference type="SAM" id="Coils"/>
    </source>
</evidence>
<proteinExistence type="predicted"/>
<dbReference type="PANTHER" id="PTHR34409:SF1">
    <property type="entry name" value="MYB-LIKE DOMAIN-CONTAINING PROTEIN"/>
    <property type="match status" value="1"/>
</dbReference>
<feature type="region of interest" description="Disordered" evidence="2">
    <location>
        <begin position="1"/>
        <end position="48"/>
    </location>
</feature>
<gene>
    <name evidence="4" type="ORF">PGTUg99_023082</name>
</gene>
<feature type="domain" description="DUF6818" evidence="3">
    <location>
        <begin position="63"/>
        <end position="143"/>
    </location>
</feature>
<dbReference type="PANTHER" id="PTHR34409">
    <property type="entry name" value="SET DOMAIN-CONTAINING PROTEIN"/>
    <property type="match status" value="1"/>
</dbReference>
<comment type="caution">
    <text evidence="4">The sequence shown here is derived from an EMBL/GenBank/DDBJ whole genome shotgun (WGS) entry which is preliminary data.</text>
</comment>
<feature type="compositionally biased region" description="Polar residues" evidence="2">
    <location>
        <begin position="1"/>
        <end position="34"/>
    </location>
</feature>
<evidence type="ECO:0000256" key="2">
    <source>
        <dbReference type="SAM" id="MobiDB-lite"/>
    </source>
</evidence>
<evidence type="ECO:0000259" key="3">
    <source>
        <dbReference type="Pfam" id="PF20681"/>
    </source>
</evidence>
<dbReference type="Pfam" id="PF20681">
    <property type="entry name" value="DUF6818"/>
    <property type="match status" value="1"/>
</dbReference>
<feature type="compositionally biased region" description="Acidic residues" evidence="2">
    <location>
        <begin position="173"/>
        <end position="182"/>
    </location>
</feature>
<dbReference type="Proteomes" id="UP000325313">
    <property type="component" value="Unassembled WGS sequence"/>
</dbReference>
<dbReference type="InterPro" id="IPR049203">
    <property type="entry name" value="DUF6818"/>
</dbReference>
<evidence type="ECO:0000313" key="4">
    <source>
        <dbReference type="EMBL" id="KAA1095689.1"/>
    </source>
</evidence>
<evidence type="ECO:0000313" key="5">
    <source>
        <dbReference type="Proteomes" id="UP000325313"/>
    </source>
</evidence>
<feature type="region of interest" description="Disordered" evidence="2">
    <location>
        <begin position="133"/>
        <end position="234"/>
    </location>
</feature>
<dbReference type="AlphaFoldDB" id="A0A5B0P6R5"/>
<reference evidence="4 5" key="1">
    <citation type="submission" date="2019-05" db="EMBL/GenBank/DDBJ databases">
        <title>Emergence of the Ug99 lineage of the wheat stem rust pathogen through somatic hybridization.</title>
        <authorList>
            <person name="Li F."/>
            <person name="Upadhyaya N.M."/>
            <person name="Sperschneider J."/>
            <person name="Matny O."/>
            <person name="Nguyen-Phuc H."/>
            <person name="Mago R."/>
            <person name="Raley C."/>
            <person name="Miller M.E."/>
            <person name="Silverstein K.A.T."/>
            <person name="Henningsen E."/>
            <person name="Hirsch C.D."/>
            <person name="Visser B."/>
            <person name="Pretorius Z.A."/>
            <person name="Steffenson B.J."/>
            <person name="Schwessinger B."/>
            <person name="Dodds P.N."/>
            <person name="Figueroa M."/>
        </authorList>
    </citation>
    <scope>NUCLEOTIDE SEQUENCE [LARGE SCALE GENOMIC DNA]</scope>
    <source>
        <strain evidence="4 5">Ug99</strain>
    </source>
</reference>
<feature type="region of interest" description="Disordered" evidence="2">
    <location>
        <begin position="354"/>
        <end position="379"/>
    </location>
</feature>